<dbReference type="PANTHER" id="PTHR31308">
    <property type="match status" value="1"/>
</dbReference>
<protein>
    <submittedName>
        <fullName evidence="7">Endoglycoceramidase</fullName>
    </submittedName>
</protein>
<dbReference type="InterPro" id="IPR001547">
    <property type="entry name" value="Glyco_hydro_5"/>
</dbReference>
<dbReference type="Pfam" id="PF00150">
    <property type="entry name" value="Cellulase"/>
    <property type="match status" value="1"/>
</dbReference>
<evidence type="ECO:0000313" key="8">
    <source>
        <dbReference type="Proteomes" id="UP001174909"/>
    </source>
</evidence>
<dbReference type="GO" id="GO:0004553">
    <property type="term" value="F:hydrolase activity, hydrolyzing O-glycosyl compounds"/>
    <property type="evidence" value="ECO:0007669"/>
    <property type="project" value="InterPro"/>
</dbReference>
<keyword evidence="5" id="KW-0732">Signal</keyword>
<accession>A0AA35WAI4</accession>
<evidence type="ECO:0000256" key="4">
    <source>
        <dbReference type="RuleBase" id="RU361153"/>
    </source>
</evidence>
<dbReference type="EMBL" id="CASHTH010001259">
    <property type="protein sequence ID" value="CAI8013434.1"/>
    <property type="molecule type" value="Genomic_DNA"/>
</dbReference>
<gene>
    <name evidence="7" type="ORF">GBAR_LOCUS8511</name>
</gene>
<dbReference type="Proteomes" id="UP001174909">
    <property type="component" value="Unassembled WGS sequence"/>
</dbReference>
<evidence type="ECO:0000256" key="3">
    <source>
        <dbReference type="ARBA" id="ARBA00023295"/>
    </source>
</evidence>
<reference evidence="7" key="1">
    <citation type="submission" date="2023-03" db="EMBL/GenBank/DDBJ databases">
        <authorList>
            <person name="Steffen K."/>
            <person name="Cardenas P."/>
        </authorList>
    </citation>
    <scope>NUCLEOTIDE SEQUENCE</scope>
</reference>
<comment type="similarity">
    <text evidence="1 4">Belongs to the glycosyl hydrolase 5 (cellulase A) family.</text>
</comment>
<feature type="chain" id="PRO_5041379773" evidence="5">
    <location>
        <begin position="23"/>
        <end position="392"/>
    </location>
</feature>
<keyword evidence="3 4" id="KW-0326">Glycosidase</keyword>
<proteinExistence type="inferred from homology"/>
<dbReference type="Gene3D" id="3.20.20.80">
    <property type="entry name" value="Glycosidases"/>
    <property type="match status" value="1"/>
</dbReference>
<dbReference type="InterPro" id="IPR052066">
    <property type="entry name" value="Glycosphingolipid_Hydrolases"/>
</dbReference>
<evidence type="ECO:0000256" key="2">
    <source>
        <dbReference type="ARBA" id="ARBA00022801"/>
    </source>
</evidence>
<keyword evidence="2 4" id="KW-0378">Hydrolase</keyword>
<dbReference type="InterPro" id="IPR017853">
    <property type="entry name" value="GH"/>
</dbReference>
<organism evidence="7 8">
    <name type="scientific">Geodia barretti</name>
    <name type="common">Barrett's horny sponge</name>
    <dbReference type="NCBI Taxonomy" id="519541"/>
    <lineage>
        <taxon>Eukaryota</taxon>
        <taxon>Metazoa</taxon>
        <taxon>Porifera</taxon>
        <taxon>Demospongiae</taxon>
        <taxon>Heteroscleromorpha</taxon>
        <taxon>Tetractinellida</taxon>
        <taxon>Astrophorina</taxon>
        <taxon>Geodiidae</taxon>
        <taxon>Geodia</taxon>
    </lineage>
</organism>
<evidence type="ECO:0000313" key="7">
    <source>
        <dbReference type="EMBL" id="CAI8013434.1"/>
    </source>
</evidence>
<feature type="domain" description="Glycoside hydrolase family 5" evidence="6">
    <location>
        <begin position="54"/>
        <end position="334"/>
    </location>
</feature>
<evidence type="ECO:0000259" key="6">
    <source>
        <dbReference type="Pfam" id="PF00150"/>
    </source>
</evidence>
<evidence type="ECO:0000256" key="5">
    <source>
        <dbReference type="SAM" id="SignalP"/>
    </source>
</evidence>
<feature type="signal peptide" evidence="5">
    <location>
        <begin position="1"/>
        <end position="22"/>
    </location>
</feature>
<evidence type="ECO:0000256" key="1">
    <source>
        <dbReference type="ARBA" id="ARBA00005641"/>
    </source>
</evidence>
<sequence>MAAFVYVLLYALALCGVGRGRAGSGGVDKIQIDPSTRMYRGVSDGRVYVFHGLDTEDSSPPWYLRTLDQQQIDLMKSWGLNMVRVGFQWHMVEPQAGVYNETYIKSLADYISLLNDSGIHVMLDMHQDCWSPLYCHSHGIPSEYAQPYNSSDYQPGGSKAYPEPVVKPQYGPNGEITNCADVGKFVLGWSSCYITYSIGAAAQRLYDNDKGILDRFGEFWKLIAGRVQQFQNVLGYELINEPWLGDVPLTLDELDPDINPDHWDLWFPKIADTKNMARMYRVLHEYIREVDNDSIIFFEPSTGGNFLDGWPVGFDEGPGGTAYNNRQALSYHIYCLVVDRKPITNFLQHLLEILSVEACDVLDDALYDVRRDDTNRLQLAGFLTNLETPVKV</sequence>
<name>A0AA35WAI4_GEOBA</name>
<dbReference type="AlphaFoldDB" id="A0AA35WAI4"/>
<dbReference type="SUPFAM" id="SSF51445">
    <property type="entry name" value="(Trans)glycosidases"/>
    <property type="match status" value="1"/>
</dbReference>
<dbReference type="GO" id="GO:0000272">
    <property type="term" value="P:polysaccharide catabolic process"/>
    <property type="evidence" value="ECO:0007669"/>
    <property type="project" value="InterPro"/>
</dbReference>
<dbReference type="PANTHER" id="PTHR31308:SF3">
    <property type="entry name" value="ENDOGLYCOCERAMIDASE"/>
    <property type="match status" value="1"/>
</dbReference>
<comment type="caution">
    <text evidence="7">The sequence shown here is derived from an EMBL/GenBank/DDBJ whole genome shotgun (WGS) entry which is preliminary data.</text>
</comment>
<keyword evidence="8" id="KW-1185">Reference proteome</keyword>